<keyword evidence="2" id="KW-0732">Signal</keyword>
<dbReference type="InterPro" id="IPR002890">
    <property type="entry name" value="MG2"/>
</dbReference>
<dbReference type="InterPro" id="IPR047565">
    <property type="entry name" value="Alpha-macroglob_thiol-ester_cl"/>
</dbReference>
<gene>
    <name evidence="5" type="ORF">J0M35_02005</name>
</gene>
<dbReference type="EMBL" id="JAFLCK010000002">
    <property type="protein sequence ID" value="MBN8659107.1"/>
    <property type="molecule type" value="Genomic_DNA"/>
</dbReference>
<evidence type="ECO:0000313" key="6">
    <source>
        <dbReference type="Proteomes" id="UP000664277"/>
    </source>
</evidence>
<dbReference type="Pfam" id="PF01835">
    <property type="entry name" value="MG2"/>
    <property type="match status" value="1"/>
</dbReference>
<dbReference type="Gene3D" id="1.50.10.20">
    <property type="match status" value="1"/>
</dbReference>
<name>A0A8J7P8U5_9BACT</name>
<feature type="domain" description="Alpha-2-macroglobulin" evidence="4">
    <location>
        <begin position="745"/>
        <end position="839"/>
    </location>
</feature>
<protein>
    <recommendedName>
        <fullName evidence="4">Alpha-2-macroglobulin domain-containing protein</fullName>
    </recommendedName>
</protein>
<dbReference type="SUPFAM" id="SSF48239">
    <property type="entry name" value="Terpenoid cyclases/Protein prenyltransferases"/>
    <property type="match status" value="1"/>
</dbReference>
<accession>A0A8J7P8U5</accession>
<dbReference type="PANTHER" id="PTHR11412">
    <property type="entry name" value="MACROGLOBULIN / COMPLEMENT"/>
    <property type="match status" value="1"/>
</dbReference>
<comment type="caution">
    <text evidence="5">The sequence shown here is derived from an EMBL/GenBank/DDBJ whole genome shotgun (WGS) entry which is preliminary data.</text>
</comment>
<evidence type="ECO:0000256" key="2">
    <source>
        <dbReference type="ARBA" id="ARBA00022729"/>
    </source>
</evidence>
<dbReference type="InterPro" id="IPR011626">
    <property type="entry name" value="Alpha-macroglobulin_TED"/>
</dbReference>
<sequence length="1433" mass="153845">MSRQLIVGGLSVAILGSVMLSQTLGLQAGARLGGATNNSTFAGAIDLSKLPRAEAGSKEQITMHKDLATTAILGGKERFLTFVSTDKPIYKSGEKVYARGVLLDAAEHKPLAGNNYENVQISILGPKGENVAAGSAQVQDSVWGFAWEVPEGQAGGQYTLKATYPWNGHCPAERKFDVRAYRAPRLKSQITFLRDGYGPGEKVSATLEVKRAEGGVPAGAKVTVSANIDGVEVSGGPAKVDEHGLCQVSLQLPGHIARGEGTLALVVEDGGVVETASKTIPIILQTVDLNIYPEGGDLVSGFSNRVYIQAKQPNGKPADLSCKLICKENGAQVATFKTEHEGRGRFEFEPEAGKSYFISIDEPAGIKTTYALPAAKAKGAVLRASSDICAKGAPLTVLVAASEPQYKVTLSRREEIVGECQVDLKKRSDAADKFLPVTFNLPENIDGVLTATVWSQSDQPLAERLIFREPKKAIKVSVKADKEKYVPGEGASLTVKATDSDGKPISAVVGLTVTDDSVLEMVEKREQAPRLPVMVFLEPEVKDLADAHVYLDKDNPKAAMATDLLLGTQGWRRFALVNLADFIEKNGDDARRAVALKIRSEAERDHVMRLEEGQAFGGMGGMALGMVRQRGAVMPMAAPAPMPAGMAMPKMAARRDQPLVADMRKVAKSVGNDKAAPEKIAAAPKDSEAKLQSAINNFIAAKEKRAILADELAPMSLSNLVMVREFAHQVRADRQANDRVDFAETLYWNAGVRTDATTGEAKVKFDLSDSVTTFKVFADAFSGSGAVGAAAVGIESVQPFYAEMKMPLEVTAGDKILLPVSLVNATTGSLSDVNVSTDLKGDFKLGAPLGLFSTMTGDSRLRLLQPIDVGIMSGGKPLVLSAKAGQFSDRIERQILVKPKGFPVEESFAGILEPGKAVVHNIKVPGTVVPASMISKTAVYATPLANMTEALERMIQDPYGCFEQTCSTSYPLTMAQQYFMSHTGVNPKLVETSKQKLDSGYKRLVSYWCPDRGYEWFGENPGHEALTAFGLMHFNDMAKVREVDRKMIDTTRAWLFKQRDGNGGFSRKRRALHTWIEDKDCSNAYILWALLESGQPASELAPELASIKAAAAKSENSYVTALAANALCLAGDKSEASKLMDKLAAKQKSDGSVSGVKSSIVGSEGQSLEVEGVSLAALAWMRDPKYAGNVEKSIKYLADSCKAGRYGTTQSTVLALRAIVKYDEMHAKPKAAGRIRLYVDGQSIGDWADFSPSTEGAIKLPDMTELLSPGEHKLELRMEGGAPMPYSMAVQYNAIKPASSDACKLEVETKLAQTKLSEGLATEATMVVVNKTKDVVPSPVAILGLPGGLEPRHDQLKELVKKGTIDAYEVKGREVVLYWRTLAGGARVEVPVSVIAAVPGTYTGPASRGYLYYNDEQKHWADGLQVEIVAANK</sequence>
<dbReference type="SMART" id="SM01419">
    <property type="entry name" value="Thiol-ester_cl"/>
    <property type="match status" value="1"/>
</dbReference>
<dbReference type="SUPFAM" id="SSF49410">
    <property type="entry name" value="Alpha-macroglobulin receptor domain"/>
    <property type="match status" value="1"/>
</dbReference>
<dbReference type="Pfam" id="PF00207">
    <property type="entry name" value="A2M"/>
    <property type="match status" value="1"/>
</dbReference>
<reference evidence="5" key="1">
    <citation type="submission" date="2021-02" db="EMBL/GenBank/DDBJ databases">
        <title>Genome-Resolved Metagenomics of a Microbial Community Performing Photosynthetic Biological Nutrient Removal.</title>
        <authorList>
            <person name="Mcdaniel E.A."/>
        </authorList>
    </citation>
    <scope>NUCLEOTIDE SEQUENCE</scope>
    <source>
        <strain evidence="5">UWPOB_OBS1</strain>
    </source>
</reference>
<dbReference type="GO" id="GO:0004866">
    <property type="term" value="F:endopeptidase inhibitor activity"/>
    <property type="evidence" value="ECO:0007669"/>
    <property type="project" value="InterPro"/>
</dbReference>
<dbReference type="InterPro" id="IPR008930">
    <property type="entry name" value="Terpenoid_cyclase/PrenylTrfase"/>
</dbReference>
<dbReference type="GO" id="GO:0005615">
    <property type="term" value="C:extracellular space"/>
    <property type="evidence" value="ECO:0007669"/>
    <property type="project" value="InterPro"/>
</dbReference>
<organism evidence="5 6">
    <name type="scientific">Candidatus Obscuribacter phosphatis</name>
    <dbReference type="NCBI Taxonomy" id="1906157"/>
    <lineage>
        <taxon>Bacteria</taxon>
        <taxon>Bacillati</taxon>
        <taxon>Candidatus Melainabacteria</taxon>
        <taxon>Candidatus Obscuribacterales</taxon>
        <taxon>Candidatus Obscuribacteraceae</taxon>
        <taxon>Candidatus Obscuribacter</taxon>
    </lineage>
</organism>
<dbReference type="InterPro" id="IPR036595">
    <property type="entry name" value="A-macroglobulin_rcpt-bd_sf"/>
</dbReference>
<dbReference type="InterPro" id="IPR001599">
    <property type="entry name" value="Macroglobln_a2"/>
</dbReference>
<dbReference type="InterPro" id="IPR050473">
    <property type="entry name" value="A2M/Complement_sys"/>
</dbReference>
<evidence type="ECO:0000256" key="1">
    <source>
        <dbReference type="ARBA" id="ARBA00010556"/>
    </source>
</evidence>
<keyword evidence="3" id="KW-0882">Thioester bond</keyword>
<evidence type="ECO:0000256" key="3">
    <source>
        <dbReference type="ARBA" id="ARBA00022966"/>
    </source>
</evidence>
<evidence type="ECO:0000313" key="5">
    <source>
        <dbReference type="EMBL" id="MBN8659107.1"/>
    </source>
</evidence>
<dbReference type="Proteomes" id="UP000664277">
    <property type="component" value="Unassembled WGS sequence"/>
</dbReference>
<dbReference type="SMART" id="SM01360">
    <property type="entry name" value="A2M"/>
    <property type="match status" value="1"/>
</dbReference>
<evidence type="ECO:0000259" key="4">
    <source>
        <dbReference type="SMART" id="SM01360"/>
    </source>
</evidence>
<proteinExistence type="inferred from homology"/>
<dbReference type="Pfam" id="PF07678">
    <property type="entry name" value="TED_complement"/>
    <property type="match status" value="1"/>
</dbReference>
<dbReference type="Gene3D" id="2.60.40.1930">
    <property type="match status" value="1"/>
</dbReference>
<dbReference type="CDD" id="cd02891">
    <property type="entry name" value="A2M_like"/>
    <property type="match status" value="1"/>
</dbReference>
<comment type="similarity">
    <text evidence="1">Belongs to the protease inhibitor I39 (alpha-2-macroglobulin) family. Bacterial alpha-2-macroglobulin subfamily.</text>
</comment>
<dbReference type="PANTHER" id="PTHR11412:SF136">
    <property type="entry name" value="CD109 ANTIGEN"/>
    <property type="match status" value="1"/>
</dbReference>